<evidence type="ECO:0000256" key="1">
    <source>
        <dbReference type="ARBA" id="ARBA00009467"/>
    </source>
</evidence>
<accession>A0ABQ9EHH2</accession>
<keyword evidence="2" id="KW-0540">Nuclease</keyword>
<dbReference type="Proteomes" id="UP001217089">
    <property type="component" value="Unassembled WGS sequence"/>
</dbReference>
<keyword evidence="3" id="KW-0175">Coiled coil</keyword>
<evidence type="ECO:0000313" key="5">
    <source>
        <dbReference type="Proteomes" id="UP001217089"/>
    </source>
</evidence>
<protein>
    <submittedName>
        <fullName evidence="4">Uncharacterized protein</fullName>
    </submittedName>
</protein>
<comment type="caution">
    <text evidence="4">The sequence shown here is derived from an EMBL/GenBank/DDBJ whole genome shotgun (WGS) entry which is preliminary data.</text>
</comment>
<comment type="similarity">
    <text evidence="1">Belongs to the SPIN/STSY family.</text>
</comment>
<evidence type="ECO:0000313" key="4">
    <source>
        <dbReference type="EMBL" id="KAJ8303871.1"/>
    </source>
</evidence>
<evidence type="ECO:0000256" key="3">
    <source>
        <dbReference type="SAM" id="Coils"/>
    </source>
</evidence>
<name>A0ABQ9EHH2_TEGGR</name>
<dbReference type="InterPro" id="IPR022894">
    <property type="entry name" value="Oligoribonuclease"/>
</dbReference>
<keyword evidence="5" id="KW-1185">Reference proteome</keyword>
<dbReference type="Pfam" id="PF02513">
    <property type="entry name" value="Spin-Ssty"/>
    <property type="match status" value="1"/>
</dbReference>
<evidence type="ECO:0000256" key="2">
    <source>
        <dbReference type="ARBA" id="ARBA00022722"/>
    </source>
</evidence>
<dbReference type="InterPro" id="IPR042567">
    <property type="entry name" value="SPIN/Ssty_sf"/>
</dbReference>
<proteinExistence type="inferred from homology"/>
<sequence length="940" mass="106682">MSDISYKELIEIFEKEGTDGCFSLVKSKCTTECGDKAIKKSLDKIILEYKNLKKSKSKPSYPLKIQSFFENVYKFPTSVTGESVKMSETEQLCSTMGESSVATVASELQHLISVNKSLETENNLLKEKLKARLLRRDRYQKTVDEKLALAKENNVLAKENKVLKSSLKTKNAILKQVRSSKSYTIVQLNKLKQEVEKLGTENADLKVSLEVKDQQLKELKSETSELNQSVDYLQLLLSNDEVELYNNESKCYNKSFQTCVYELLTLNVSTSKVSPVIECVLKLANLRPNKLPCLTTVNNMNIQRLILAQKQLSDTLADKPRTCLLSDETSKFGKKIEGFHISDEEGRMYVLGLRQMVTKSGQDTLETLKSILSDIDHVSQFSENVVSKTILLNIMSTMSDRAATQQKFNNLLEEYRKIMIMENLGEAGFEMTEDEQMSISKLNNFFCGLHALVYMAEAANSCIKVVEEASFKSVPIFDPGFKVPNESGTTRLLRTCSKAFSMGGDEKSGVYGSFFVFVKDFLKAHKMQSLPIQRFKGNRFNILFSNAANVFFLHEKINEYLSSECSNRLLKSIFHDIKIPCFVAGLKALGLLSFLLTVPLWCFIEDKDVHILDSPKYYSEIISMLEGVCDIESLQKFIEGKVTLSFCNKEALVADSIFNKLIEPWEHDDKVISILLTLVPGLCASLKSLFSDYIGEGQWAKVPSSKRSSTSSVPKHNKKEMIKAQFEEKQRKEQRKVERLEGFTSGIINWGLWQNEKDVDSHLKLYTTIKDKKAALKAQLNFRKEVLHQKPKDETMQKVYSVTKLVNGRRVQLTVAELASNVKKLVKHALSIPSLGDDTGPVLVGMNVKLRFEDKDGQINWYKGYVISKVPGFMTWYNLKFEKDRAIYTYELEKDYSRGDLEILIAVDSDENDIDNACVGKFSIVVAAFLTLMDPFLRNF</sequence>
<dbReference type="InterPro" id="IPR003671">
    <property type="entry name" value="SPIN/Ssty"/>
</dbReference>
<dbReference type="Gene3D" id="2.80.10.70">
    <property type="entry name" value="Spindlin/Ssty"/>
    <property type="match status" value="1"/>
</dbReference>
<dbReference type="EMBL" id="JARBDR010000903">
    <property type="protein sequence ID" value="KAJ8303871.1"/>
    <property type="molecule type" value="Genomic_DNA"/>
</dbReference>
<dbReference type="PANTHER" id="PTHR11046">
    <property type="entry name" value="OLIGORIBONUCLEASE, MITOCHONDRIAL"/>
    <property type="match status" value="1"/>
</dbReference>
<gene>
    <name evidence="4" type="ORF">KUTeg_017454</name>
</gene>
<feature type="coiled-coil region" evidence="3">
    <location>
        <begin position="188"/>
        <end position="229"/>
    </location>
</feature>
<organism evidence="4 5">
    <name type="scientific">Tegillarca granosa</name>
    <name type="common">Malaysian cockle</name>
    <name type="synonym">Anadara granosa</name>
    <dbReference type="NCBI Taxonomy" id="220873"/>
    <lineage>
        <taxon>Eukaryota</taxon>
        <taxon>Metazoa</taxon>
        <taxon>Spiralia</taxon>
        <taxon>Lophotrochozoa</taxon>
        <taxon>Mollusca</taxon>
        <taxon>Bivalvia</taxon>
        <taxon>Autobranchia</taxon>
        <taxon>Pteriomorphia</taxon>
        <taxon>Arcoida</taxon>
        <taxon>Arcoidea</taxon>
        <taxon>Arcidae</taxon>
        <taxon>Tegillarca</taxon>
    </lineage>
</organism>
<reference evidence="4 5" key="1">
    <citation type="submission" date="2022-12" db="EMBL/GenBank/DDBJ databases">
        <title>Chromosome-level genome of Tegillarca granosa.</title>
        <authorList>
            <person name="Kim J."/>
        </authorList>
    </citation>
    <scope>NUCLEOTIDE SEQUENCE [LARGE SCALE GENOMIC DNA]</scope>
    <source>
        <strain evidence="4">Teg-2019</strain>
        <tissue evidence="4">Adductor muscle</tissue>
    </source>
</reference>
<keyword evidence="2" id="KW-0378">Hydrolase</keyword>
<dbReference type="PANTHER" id="PTHR11046:SF25">
    <property type="match status" value="1"/>
</dbReference>